<dbReference type="RefSeq" id="WP_092286991.1">
    <property type="nucleotide sequence ID" value="NZ_FOPJ01000016.1"/>
</dbReference>
<sequence>MSAINTHSTAKNSVLPILRWQLRNNTRGLLVWVLGLIFTLLMYLPLYPSFQNLELSSMLESMPGEMSAALGFDKTSTGSGYTQSTYFGMLGFLLAAVACIGWGTRAIAGAEDSGRLELTLSHAIGRGQYALESLLMLMVQVFVLSLSTVVVVLLLNGPSELSLTVGHVIMATAAWAALVFLTGCAALAVGAMTGRPSWALGAGAAVAIGGYVLDAISKASSSLTWLSNVSPYSWAFRDEPLSTGEGWGGIAALIGLSLVLFGIGYWVFRRRDIHG</sequence>
<organism evidence="2 3">
    <name type="scientific">Corynebacterium spheniscorum</name>
    <dbReference type="NCBI Taxonomy" id="185761"/>
    <lineage>
        <taxon>Bacteria</taxon>
        <taxon>Bacillati</taxon>
        <taxon>Actinomycetota</taxon>
        <taxon>Actinomycetes</taxon>
        <taxon>Mycobacteriales</taxon>
        <taxon>Corynebacteriaceae</taxon>
        <taxon>Corynebacterium</taxon>
    </lineage>
</organism>
<feature type="transmembrane region" description="Helical" evidence="1">
    <location>
        <begin position="167"/>
        <end position="191"/>
    </location>
</feature>
<dbReference type="GO" id="GO:0005886">
    <property type="term" value="C:plasma membrane"/>
    <property type="evidence" value="ECO:0007669"/>
    <property type="project" value="UniProtKB-SubCell"/>
</dbReference>
<accession>A0A1I2UVP2</accession>
<name>A0A1I2UVP2_9CORY</name>
<feature type="transmembrane region" description="Helical" evidence="1">
    <location>
        <begin position="246"/>
        <end position="268"/>
    </location>
</feature>
<feature type="transmembrane region" description="Helical" evidence="1">
    <location>
        <begin position="129"/>
        <end position="155"/>
    </location>
</feature>
<dbReference type="OrthoDB" id="3686802at2"/>
<gene>
    <name evidence="2" type="ORF">SAMN05660282_02033</name>
</gene>
<feature type="transmembrane region" description="Helical" evidence="1">
    <location>
        <begin position="29"/>
        <end position="50"/>
    </location>
</feature>
<keyword evidence="1" id="KW-0812">Transmembrane</keyword>
<keyword evidence="1" id="KW-0472">Membrane</keyword>
<keyword evidence="1" id="KW-1133">Transmembrane helix</keyword>
<dbReference type="AlphaFoldDB" id="A0A1I2UVP2"/>
<evidence type="ECO:0000313" key="3">
    <source>
        <dbReference type="Proteomes" id="UP000199065"/>
    </source>
</evidence>
<feature type="transmembrane region" description="Helical" evidence="1">
    <location>
        <begin position="198"/>
        <end position="216"/>
    </location>
</feature>
<dbReference type="GO" id="GO:0140359">
    <property type="term" value="F:ABC-type transporter activity"/>
    <property type="evidence" value="ECO:0007669"/>
    <property type="project" value="InterPro"/>
</dbReference>
<dbReference type="STRING" id="185761.SAMN05660282_02033"/>
<keyword evidence="3" id="KW-1185">Reference proteome</keyword>
<proteinExistence type="predicted"/>
<protein>
    <submittedName>
        <fullName evidence="2">ABC-2 type transport system permease protein</fullName>
    </submittedName>
</protein>
<evidence type="ECO:0000313" key="2">
    <source>
        <dbReference type="EMBL" id="SFG81224.1"/>
    </source>
</evidence>
<dbReference type="EMBL" id="FOPJ01000016">
    <property type="protein sequence ID" value="SFG81224.1"/>
    <property type="molecule type" value="Genomic_DNA"/>
</dbReference>
<reference evidence="2 3" key="1">
    <citation type="submission" date="2016-10" db="EMBL/GenBank/DDBJ databases">
        <authorList>
            <person name="de Groot N.N."/>
        </authorList>
    </citation>
    <scope>NUCLEOTIDE SEQUENCE [LARGE SCALE GENOMIC DNA]</scope>
    <source>
        <strain>J11</strain>
        <strain evidence="3">PG 39</strain>
    </source>
</reference>
<dbReference type="Proteomes" id="UP000199065">
    <property type="component" value="Unassembled WGS sequence"/>
</dbReference>
<feature type="transmembrane region" description="Helical" evidence="1">
    <location>
        <begin position="86"/>
        <end position="108"/>
    </location>
</feature>
<dbReference type="Pfam" id="PF12679">
    <property type="entry name" value="ABC2_membrane_2"/>
    <property type="match status" value="1"/>
</dbReference>
<evidence type="ECO:0000256" key="1">
    <source>
        <dbReference type="SAM" id="Phobius"/>
    </source>
</evidence>